<evidence type="ECO:0000313" key="2">
    <source>
        <dbReference type="Proteomes" id="UP000219452"/>
    </source>
</evidence>
<organism evidence="1 2">
    <name type="scientific">Spirosoma fluviale</name>
    <dbReference type="NCBI Taxonomy" id="1597977"/>
    <lineage>
        <taxon>Bacteria</taxon>
        <taxon>Pseudomonadati</taxon>
        <taxon>Bacteroidota</taxon>
        <taxon>Cytophagia</taxon>
        <taxon>Cytophagales</taxon>
        <taxon>Cytophagaceae</taxon>
        <taxon>Spirosoma</taxon>
    </lineage>
</organism>
<accession>A0A286GNL4</accession>
<dbReference type="RefSeq" id="WP_097130516.1">
    <property type="nucleotide sequence ID" value="NZ_OCNH01000006.1"/>
</dbReference>
<protein>
    <submittedName>
        <fullName evidence="1">Uncharacterized protein</fullName>
    </submittedName>
</protein>
<proteinExistence type="predicted"/>
<dbReference type="EMBL" id="OCNH01000006">
    <property type="protein sequence ID" value="SOD97127.1"/>
    <property type="molecule type" value="Genomic_DNA"/>
</dbReference>
<sequence length="190" mass="21596">MRKVFYLSLTLLLACLLIDCKDKTANFSPGPGDPRITGTWRLVERYFSKDSIKSILTVNLNVRHDTILVTVGGQTVWKDTTITKLDTIFVRRDTSFYKTQLYPAVPPQTLTFGADGQVSSNGNEMTYYRSIKNFRVDATYPDSLFVNFFISTNGATIPVPQRLVVQQDMLMLLSNCNQLQPCYSKFVRVK</sequence>
<reference evidence="2" key="1">
    <citation type="submission" date="2017-09" db="EMBL/GenBank/DDBJ databases">
        <authorList>
            <person name="Varghese N."/>
            <person name="Submissions S."/>
        </authorList>
    </citation>
    <scope>NUCLEOTIDE SEQUENCE [LARGE SCALE GENOMIC DNA]</scope>
    <source>
        <strain evidence="2">DSM 29961</strain>
    </source>
</reference>
<name>A0A286GNL4_9BACT</name>
<evidence type="ECO:0000313" key="1">
    <source>
        <dbReference type="EMBL" id="SOD97127.1"/>
    </source>
</evidence>
<dbReference type="Proteomes" id="UP000219452">
    <property type="component" value="Unassembled WGS sequence"/>
</dbReference>
<dbReference type="AlphaFoldDB" id="A0A286GNL4"/>
<keyword evidence="2" id="KW-1185">Reference proteome</keyword>
<dbReference type="PROSITE" id="PS51257">
    <property type="entry name" value="PROKAR_LIPOPROTEIN"/>
    <property type="match status" value="1"/>
</dbReference>
<dbReference type="OrthoDB" id="946491at2"/>
<gene>
    <name evidence="1" type="ORF">SAMN06269250_5678</name>
</gene>